<dbReference type="CDD" id="cd11041">
    <property type="entry name" value="CYP503A1-like"/>
    <property type="match status" value="1"/>
</dbReference>
<keyword evidence="8" id="KW-0812">Transmembrane</keyword>
<dbReference type="Gene3D" id="1.10.630.10">
    <property type="entry name" value="Cytochrome P450"/>
    <property type="match status" value="1"/>
</dbReference>
<keyword evidence="5 7" id="KW-0408">Iron</keyword>
<evidence type="ECO:0000256" key="3">
    <source>
        <dbReference type="ARBA" id="ARBA00022723"/>
    </source>
</evidence>
<sequence>MGGRNDSFLGEIAISKHLEPLFNSPIADIISTMTIWQGVVLFLCLFWGYSSFQAHRRIKVPGAPVHGYFSWFEPTWLLQLRYAKDAHKIIASGYEKYNTKNKPFVLRRQDLDVTVLPTKYIEELRTIPNAKLSRGKANFMEWGDQWAMKTLWSHSEIPIKAISENRGGQQGRYLEVMRKEFEYALEIEMPKVPDWTEIDIQPVIQKILGRIVGKMIVGDPACRSPEWLDLAEHFTEDFVGASIIMRLLPRWMHPIFTNLIPQRWRLRKRLYETRNITGPCVARHEEAKRRKAQGLEVEEEDNMVAWMLDNAPDKQYVLDNLPILILVILVPAAHTTSMAISNLLFHLCEHPEWDEILLKEIVDVNQEFGAIGEQLPVKDWVPKLELLDSFFNESQRLSQPLSITPNRYALESVTFKDGLHIPKGTLLGWVSIHNQVNPEIAANPEQFDGMRSYQKRRSSPEEANKHLAGQPSLENLSFGYGSQACPGRVIAVSMLKMIVSRLLRDYEFKFGEGQAKPSNIHLLEFIIPDPKAKVTIRKRRTV</sequence>
<keyword evidence="4" id="KW-0560">Oxidoreductase</keyword>
<feature type="transmembrane region" description="Helical" evidence="8">
    <location>
        <begin position="29"/>
        <end position="49"/>
    </location>
</feature>
<dbReference type="Pfam" id="PF00067">
    <property type="entry name" value="p450"/>
    <property type="match status" value="1"/>
</dbReference>
<keyword evidence="7" id="KW-0349">Heme</keyword>
<keyword evidence="8" id="KW-1133">Transmembrane helix</keyword>
<dbReference type="PANTHER" id="PTHR46206:SF9">
    <property type="entry name" value="CYTOCHROME P450"/>
    <property type="match status" value="1"/>
</dbReference>
<organism evidence="9 10">
    <name type="scientific">Trichoderma harzianum</name>
    <name type="common">Hypocrea lixii</name>
    <dbReference type="NCBI Taxonomy" id="5544"/>
    <lineage>
        <taxon>Eukaryota</taxon>
        <taxon>Fungi</taxon>
        <taxon>Dikarya</taxon>
        <taxon>Ascomycota</taxon>
        <taxon>Pezizomycotina</taxon>
        <taxon>Sordariomycetes</taxon>
        <taxon>Hypocreomycetidae</taxon>
        <taxon>Hypocreales</taxon>
        <taxon>Hypocreaceae</taxon>
        <taxon>Trichoderma</taxon>
    </lineage>
</organism>
<dbReference type="GO" id="GO:0016705">
    <property type="term" value="F:oxidoreductase activity, acting on paired donors, with incorporation or reduction of molecular oxygen"/>
    <property type="evidence" value="ECO:0007669"/>
    <property type="project" value="InterPro"/>
</dbReference>
<dbReference type="SUPFAM" id="SSF48264">
    <property type="entry name" value="Cytochrome P450"/>
    <property type="match status" value="1"/>
</dbReference>
<dbReference type="PANTHER" id="PTHR46206">
    <property type="entry name" value="CYTOCHROME P450"/>
    <property type="match status" value="1"/>
</dbReference>
<comment type="similarity">
    <text evidence="2">Belongs to the cytochrome P450 family.</text>
</comment>
<protein>
    <recommendedName>
        <fullName evidence="11">Cytochrome P450</fullName>
    </recommendedName>
</protein>
<comment type="caution">
    <text evidence="9">The sequence shown here is derived from an EMBL/GenBank/DDBJ whole genome shotgun (WGS) entry which is preliminary data.</text>
</comment>
<evidence type="ECO:0000256" key="8">
    <source>
        <dbReference type="SAM" id="Phobius"/>
    </source>
</evidence>
<dbReference type="GO" id="GO:0005506">
    <property type="term" value="F:iron ion binding"/>
    <property type="evidence" value="ECO:0007669"/>
    <property type="project" value="InterPro"/>
</dbReference>
<dbReference type="OrthoDB" id="1844152at2759"/>
<evidence type="ECO:0000256" key="2">
    <source>
        <dbReference type="ARBA" id="ARBA00010617"/>
    </source>
</evidence>
<comment type="cofactor">
    <cofactor evidence="1 7">
        <name>heme</name>
        <dbReference type="ChEBI" id="CHEBI:30413"/>
    </cofactor>
</comment>
<name>A0A0F9ZIR9_TRIHA</name>
<evidence type="ECO:0008006" key="11">
    <source>
        <dbReference type="Google" id="ProtNLM"/>
    </source>
</evidence>
<evidence type="ECO:0000256" key="1">
    <source>
        <dbReference type="ARBA" id="ARBA00001971"/>
    </source>
</evidence>
<dbReference type="GO" id="GO:0004497">
    <property type="term" value="F:monooxygenase activity"/>
    <property type="evidence" value="ECO:0007669"/>
    <property type="project" value="UniProtKB-KW"/>
</dbReference>
<reference evidence="10" key="1">
    <citation type="journal article" date="2015" name="Genome Announc.">
        <title>Draft whole-genome sequence of the biocontrol agent Trichoderma harzianum T6776.</title>
        <authorList>
            <person name="Baroncelli R."/>
            <person name="Piaggeschi G."/>
            <person name="Fiorini L."/>
            <person name="Bertolini E."/>
            <person name="Zapparata A."/>
            <person name="Pe M.E."/>
            <person name="Sarrocco S."/>
            <person name="Vannacci G."/>
        </authorList>
    </citation>
    <scope>NUCLEOTIDE SEQUENCE [LARGE SCALE GENOMIC DNA]</scope>
    <source>
        <strain evidence="10">T6776</strain>
    </source>
</reference>
<proteinExistence type="inferred from homology"/>
<dbReference type="GO" id="GO:0020037">
    <property type="term" value="F:heme binding"/>
    <property type="evidence" value="ECO:0007669"/>
    <property type="project" value="InterPro"/>
</dbReference>
<evidence type="ECO:0000256" key="4">
    <source>
        <dbReference type="ARBA" id="ARBA00023002"/>
    </source>
</evidence>
<dbReference type="InterPro" id="IPR001128">
    <property type="entry name" value="Cyt_P450"/>
</dbReference>
<dbReference type="PRINTS" id="PR00465">
    <property type="entry name" value="EP450IV"/>
</dbReference>
<keyword evidence="8" id="KW-0472">Membrane</keyword>
<evidence type="ECO:0000256" key="5">
    <source>
        <dbReference type="ARBA" id="ARBA00023004"/>
    </source>
</evidence>
<dbReference type="InterPro" id="IPR036396">
    <property type="entry name" value="Cyt_P450_sf"/>
</dbReference>
<dbReference type="EMBL" id="JOKZ01000269">
    <property type="protein sequence ID" value="KKP00202.1"/>
    <property type="molecule type" value="Genomic_DNA"/>
</dbReference>
<feature type="binding site" description="axial binding residue" evidence="7">
    <location>
        <position position="485"/>
    </location>
    <ligand>
        <name>heme</name>
        <dbReference type="ChEBI" id="CHEBI:30413"/>
    </ligand>
    <ligandPart>
        <name>Fe</name>
        <dbReference type="ChEBI" id="CHEBI:18248"/>
    </ligandPart>
</feature>
<dbReference type="OMA" id="WGDQWAM"/>
<dbReference type="Proteomes" id="UP000034112">
    <property type="component" value="Unassembled WGS sequence"/>
</dbReference>
<evidence type="ECO:0000256" key="6">
    <source>
        <dbReference type="ARBA" id="ARBA00023033"/>
    </source>
</evidence>
<feature type="transmembrane region" description="Helical" evidence="8">
    <location>
        <begin position="323"/>
        <end position="345"/>
    </location>
</feature>
<evidence type="ECO:0000313" key="10">
    <source>
        <dbReference type="Proteomes" id="UP000034112"/>
    </source>
</evidence>
<dbReference type="AlphaFoldDB" id="A0A0F9ZIR9"/>
<keyword evidence="6" id="KW-0503">Monooxygenase</keyword>
<gene>
    <name evidence="9" type="ORF">THAR02_07693</name>
</gene>
<evidence type="ECO:0000256" key="7">
    <source>
        <dbReference type="PIRSR" id="PIRSR602403-1"/>
    </source>
</evidence>
<accession>A0A0F9ZIR9</accession>
<dbReference type="InterPro" id="IPR002403">
    <property type="entry name" value="Cyt_P450_E_grp-IV"/>
</dbReference>
<keyword evidence="3 7" id="KW-0479">Metal-binding</keyword>
<evidence type="ECO:0000313" key="9">
    <source>
        <dbReference type="EMBL" id="KKP00202.1"/>
    </source>
</evidence>